<name>A0AAE1G0J2_PETCI</name>
<gene>
    <name evidence="1" type="ORF">Pcinc_012647</name>
</gene>
<protein>
    <submittedName>
        <fullName evidence="1">Uncharacterized protein</fullName>
    </submittedName>
</protein>
<accession>A0AAE1G0J2</accession>
<sequence>MVHICGRTTGVRALIPPIVGGPPLLPPPPQVEESKMTARAVLQCRPNSHPFPWCGGEDAEVVMVTPFIVEFL</sequence>
<reference evidence="1" key="1">
    <citation type="submission" date="2023-10" db="EMBL/GenBank/DDBJ databases">
        <title>Genome assemblies of two species of porcelain crab, Petrolisthes cinctipes and Petrolisthes manimaculis (Anomura: Porcellanidae).</title>
        <authorList>
            <person name="Angst P."/>
        </authorList>
    </citation>
    <scope>NUCLEOTIDE SEQUENCE</scope>
    <source>
        <strain evidence="1">PB745_01</strain>
        <tissue evidence="1">Gill</tissue>
    </source>
</reference>
<comment type="caution">
    <text evidence="1">The sequence shown here is derived from an EMBL/GenBank/DDBJ whole genome shotgun (WGS) entry which is preliminary data.</text>
</comment>
<evidence type="ECO:0000313" key="2">
    <source>
        <dbReference type="Proteomes" id="UP001286313"/>
    </source>
</evidence>
<dbReference type="AlphaFoldDB" id="A0AAE1G0J2"/>
<keyword evidence="2" id="KW-1185">Reference proteome</keyword>
<dbReference type="EMBL" id="JAWQEG010001037">
    <property type="protein sequence ID" value="KAK3883010.1"/>
    <property type="molecule type" value="Genomic_DNA"/>
</dbReference>
<dbReference type="Proteomes" id="UP001286313">
    <property type="component" value="Unassembled WGS sequence"/>
</dbReference>
<organism evidence="1 2">
    <name type="scientific">Petrolisthes cinctipes</name>
    <name type="common">Flat porcelain crab</name>
    <dbReference type="NCBI Taxonomy" id="88211"/>
    <lineage>
        <taxon>Eukaryota</taxon>
        <taxon>Metazoa</taxon>
        <taxon>Ecdysozoa</taxon>
        <taxon>Arthropoda</taxon>
        <taxon>Crustacea</taxon>
        <taxon>Multicrustacea</taxon>
        <taxon>Malacostraca</taxon>
        <taxon>Eumalacostraca</taxon>
        <taxon>Eucarida</taxon>
        <taxon>Decapoda</taxon>
        <taxon>Pleocyemata</taxon>
        <taxon>Anomura</taxon>
        <taxon>Galatheoidea</taxon>
        <taxon>Porcellanidae</taxon>
        <taxon>Petrolisthes</taxon>
    </lineage>
</organism>
<proteinExistence type="predicted"/>
<evidence type="ECO:0000313" key="1">
    <source>
        <dbReference type="EMBL" id="KAK3883010.1"/>
    </source>
</evidence>